<dbReference type="NCBIfam" id="TIGR01726">
    <property type="entry name" value="HEQRo_perm_3TM"/>
    <property type="match status" value="1"/>
</dbReference>
<evidence type="ECO:0000256" key="5">
    <source>
        <dbReference type="ARBA" id="ARBA00022692"/>
    </source>
</evidence>
<dbReference type="AlphaFoldDB" id="A0A1H5Z5L0"/>
<sequence length="290" mass="31510">MSKAATHSKASTDLPVLLPFRAPAPISPSGLASPMLLGGATLAAFAILFGASLALAQVTARPPGESAVTVLLRWAPLIFQGFLFNILISFLSMALGSAVGVLVGIAQVSLVAPVRKLAWGLTQFFRNAPWLVLLFYAMFLLPFEFRVFGLTIAFPAWVKAIIGLALPVAANVSEIVRGGIRSIPSGQWESAEALAFTRRQTMWMIILPQAFKRMIPPWMNLYAILTMATTLISVVGIQDGLTITRAALVAESRPELMIPMYLLLLLMFFAYCYPIARATLALERRFNVKA</sequence>
<dbReference type="InterPro" id="IPR010065">
    <property type="entry name" value="AA_ABC_transptr_permease_3TM"/>
</dbReference>
<protein>
    <submittedName>
        <fullName evidence="11">Amino acid ABC transporter membrane protein 2, PAAT family</fullName>
    </submittedName>
</protein>
<keyword evidence="7 9" id="KW-1133">Transmembrane helix</keyword>
<dbReference type="PANTHER" id="PTHR30614">
    <property type="entry name" value="MEMBRANE COMPONENT OF AMINO ACID ABC TRANSPORTER"/>
    <property type="match status" value="1"/>
</dbReference>
<feature type="transmembrane region" description="Helical" evidence="9">
    <location>
        <begin position="258"/>
        <end position="276"/>
    </location>
</feature>
<evidence type="ECO:0000256" key="9">
    <source>
        <dbReference type="RuleBase" id="RU363032"/>
    </source>
</evidence>
<dbReference type="InterPro" id="IPR035906">
    <property type="entry name" value="MetI-like_sf"/>
</dbReference>
<evidence type="ECO:0000259" key="10">
    <source>
        <dbReference type="PROSITE" id="PS50928"/>
    </source>
</evidence>
<dbReference type="GO" id="GO:0043190">
    <property type="term" value="C:ATP-binding cassette (ABC) transporter complex"/>
    <property type="evidence" value="ECO:0007669"/>
    <property type="project" value="InterPro"/>
</dbReference>
<dbReference type="Pfam" id="PF00528">
    <property type="entry name" value="BPD_transp_1"/>
    <property type="match status" value="1"/>
</dbReference>
<dbReference type="GO" id="GO:0022857">
    <property type="term" value="F:transmembrane transporter activity"/>
    <property type="evidence" value="ECO:0007669"/>
    <property type="project" value="InterPro"/>
</dbReference>
<keyword evidence="6" id="KW-0029">Amino-acid transport</keyword>
<keyword evidence="8 9" id="KW-0472">Membrane</keyword>
<reference evidence="11 12" key="1">
    <citation type="submission" date="2016-10" db="EMBL/GenBank/DDBJ databases">
        <authorList>
            <person name="de Groot N.N."/>
        </authorList>
    </citation>
    <scope>NUCLEOTIDE SEQUENCE [LARGE SCALE GENOMIC DNA]</scope>
    <source>
        <strain evidence="11 12">DSM 26656</strain>
    </source>
</reference>
<dbReference type="Gene3D" id="1.10.3720.10">
    <property type="entry name" value="MetI-like"/>
    <property type="match status" value="1"/>
</dbReference>
<keyword evidence="5 9" id="KW-0812">Transmembrane</keyword>
<gene>
    <name evidence="11" type="ORF">SAMN04488115_104224</name>
</gene>
<keyword evidence="4" id="KW-1003">Cell membrane</keyword>
<feature type="transmembrane region" description="Helical" evidence="9">
    <location>
        <begin position="35"/>
        <end position="58"/>
    </location>
</feature>
<feature type="domain" description="ABC transmembrane type-1" evidence="10">
    <location>
        <begin position="82"/>
        <end position="275"/>
    </location>
</feature>
<dbReference type="PROSITE" id="PS50928">
    <property type="entry name" value="ABC_TM1"/>
    <property type="match status" value="1"/>
</dbReference>
<keyword evidence="3 9" id="KW-0813">Transport</keyword>
<dbReference type="InterPro" id="IPR000515">
    <property type="entry name" value="MetI-like"/>
</dbReference>
<dbReference type="SUPFAM" id="SSF161098">
    <property type="entry name" value="MetI-like"/>
    <property type="match status" value="1"/>
</dbReference>
<dbReference type="EMBL" id="FNUY01000004">
    <property type="protein sequence ID" value="SEG30616.1"/>
    <property type="molecule type" value="Genomic_DNA"/>
</dbReference>
<evidence type="ECO:0000256" key="7">
    <source>
        <dbReference type="ARBA" id="ARBA00022989"/>
    </source>
</evidence>
<evidence type="ECO:0000313" key="12">
    <source>
        <dbReference type="Proteomes" id="UP000236743"/>
    </source>
</evidence>
<organism evidence="11 12">
    <name type="scientific">Bosea lathyri</name>
    <dbReference type="NCBI Taxonomy" id="1036778"/>
    <lineage>
        <taxon>Bacteria</taxon>
        <taxon>Pseudomonadati</taxon>
        <taxon>Pseudomonadota</taxon>
        <taxon>Alphaproteobacteria</taxon>
        <taxon>Hyphomicrobiales</taxon>
        <taxon>Boseaceae</taxon>
        <taxon>Bosea</taxon>
    </lineage>
</organism>
<feature type="transmembrane region" description="Helical" evidence="9">
    <location>
        <begin position="124"/>
        <end position="141"/>
    </location>
</feature>
<comment type="subcellular location">
    <subcellularLocation>
        <location evidence="1">Cell inner membrane</location>
        <topology evidence="1">Multi-pass membrane protein</topology>
    </subcellularLocation>
    <subcellularLocation>
        <location evidence="9">Cell membrane</location>
        <topology evidence="9">Multi-pass membrane protein</topology>
    </subcellularLocation>
</comment>
<accession>A0A1H5Z5L0</accession>
<proteinExistence type="inferred from homology"/>
<dbReference type="CDD" id="cd06261">
    <property type="entry name" value="TM_PBP2"/>
    <property type="match status" value="1"/>
</dbReference>
<dbReference type="PANTHER" id="PTHR30614:SF0">
    <property type="entry name" value="L-CYSTINE TRANSPORT SYSTEM PERMEASE PROTEIN TCYL"/>
    <property type="match status" value="1"/>
</dbReference>
<evidence type="ECO:0000256" key="4">
    <source>
        <dbReference type="ARBA" id="ARBA00022475"/>
    </source>
</evidence>
<name>A0A1H5Z5L0_9HYPH</name>
<dbReference type="Proteomes" id="UP000236743">
    <property type="component" value="Unassembled WGS sequence"/>
</dbReference>
<evidence type="ECO:0000256" key="2">
    <source>
        <dbReference type="ARBA" id="ARBA00010072"/>
    </source>
</evidence>
<dbReference type="GO" id="GO:0006865">
    <property type="term" value="P:amino acid transport"/>
    <property type="evidence" value="ECO:0007669"/>
    <property type="project" value="UniProtKB-KW"/>
</dbReference>
<evidence type="ECO:0000256" key="6">
    <source>
        <dbReference type="ARBA" id="ARBA00022970"/>
    </source>
</evidence>
<dbReference type="RefSeq" id="WP_244595565.1">
    <property type="nucleotide sequence ID" value="NZ_FNUY01000004.1"/>
</dbReference>
<keyword evidence="12" id="KW-1185">Reference proteome</keyword>
<evidence type="ECO:0000256" key="1">
    <source>
        <dbReference type="ARBA" id="ARBA00004429"/>
    </source>
</evidence>
<feature type="transmembrane region" description="Helical" evidence="9">
    <location>
        <begin position="147"/>
        <end position="172"/>
    </location>
</feature>
<feature type="transmembrane region" description="Helical" evidence="9">
    <location>
        <begin position="219"/>
        <end position="238"/>
    </location>
</feature>
<comment type="similarity">
    <text evidence="2">Belongs to the binding-protein-dependent transport system permease family. HisMQ subfamily.</text>
</comment>
<evidence type="ECO:0000256" key="8">
    <source>
        <dbReference type="ARBA" id="ARBA00023136"/>
    </source>
</evidence>
<evidence type="ECO:0000256" key="3">
    <source>
        <dbReference type="ARBA" id="ARBA00022448"/>
    </source>
</evidence>
<evidence type="ECO:0000313" key="11">
    <source>
        <dbReference type="EMBL" id="SEG30616.1"/>
    </source>
</evidence>
<dbReference type="InterPro" id="IPR043429">
    <property type="entry name" value="ArtM/GltK/GlnP/TcyL/YhdX-like"/>
</dbReference>